<name>A0ABU9WW28_9MICC</name>
<evidence type="ECO:0000313" key="1">
    <source>
        <dbReference type="EMBL" id="MEN2743380.1"/>
    </source>
</evidence>
<dbReference type="EMBL" id="JBDFRB010000001">
    <property type="protein sequence ID" value="MEN2743380.1"/>
    <property type="molecule type" value="Genomic_DNA"/>
</dbReference>
<evidence type="ECO:0000313" key="2">
    <source>
        <dbReference type="Proteomes" id="UP001422074"/>
    </source>
</evidence>
<comment type="caution">
    <text evidence="1">The sequence shown here is derived from an EMBL/GenBank/DDBJ whole genome shotgun (WGS) entry which is preliminary data.</text>
</comment>
<dbReference type="RefSeq" id="WP_345882873.1">
    <property type="nucleotide sequence ID" value="NZ_JBDFRB010000001.1"/>
</dbReference>
<keyword evidence="2" id="KW-1185">Reference proteome</keyword>
<sequence length="185" mass="20673">MAHFNGAKPIRPKAVAFPVCQDRKQWNTALKAWIGEIHPEFQHRLLIMQPFTYAGGRMTVLSMLHDLDIQDKHRDSLTVSAELHGLDFGGSFEYEEHSAHAVPWVELHEDAKLEDGTVLGTIHAGAPVRMHGQLILRPLVKAQLVYNDEVHDVLPMLHQFSVEVGRCLGILMSGLAAPEAPAERH</sequence>
<proteinExistence type="predicted"/>
<gene>
    <name evidence="1" type="ORF">ABCQ75_02350</name>
</gene>
<accession>A0ABU9WW28</accession>
<reference evidence="1 2" key="1">
    <citation type="submission" date="2024-05" db="EMBL/GenBank/DDBJ databases">
        <title>Sinomonas sp. nov., isolated from a waste landfill.</title>
        <authorList>
            <person name="Zhao Y."/>
        </authorList>
    </citation>
    <scope>NUCLEOTIDE SEQUENCE [LARGE SCALE GENOMIC DNA]</scope>
    <source>
        <strain evidence="1 2">CCTCC AB2014300</strain>
    </source>
</reference>
<organism evidence="1 2">
    <name type="scientific">Sinomonas halotolerans</name>
    <dbReference type="NCBI Taxonomy" id="1644133"/>
    <lineage>
        <taxon>Bacteria</taxon>
        <taxon>Bacillati</taxon>
        <taxon>Actinomycetota</taxon>
        <taxon>Actinomycetes</taxon>
        <taxon>Micrococcales</taxon>
        <taxon>Micrococcaceae</taxon>
        <taxon>Sinomonas</taxon>
    </lineage>
</organism>
<dbReference type="Proteomes" id="UP001422074">
    <property type="component" value="Unassembled WGS sequence"/>
</dbReference>
<protein>
    <submittedName>
        <fullName evidence="1">Uncharacterized protein</fullName>
    </submittedName>
</protein>